<evidence type="ECO:0000313" key="2">
    <source>
        <dbReference type="Proteomes" id="UP000284605"/>
    </source>
</evidence>
<organism evidence="1 2">
    <name type="scientific">Oleomonas cavernae</name>
    <dbReference type="NCBI Taxonomy" id="2320859"/>
    <lineage>
        <taxon>Bacteria</taxon>
        <taxon>Pseudomonadati</taxon>
        <taxon>Pseudomonadota</taxon>
        <taxon>Alphaproteobacteria</taxon>
        <taxon>Acetobacterales</taxon>
        <taxon>Acetobacteraceae</taxon>
        <taxon>Oleomonas</taxon>
    </lineage>
</organism>
<dbReference type="EMBL" id="QYUK01000008">
    <property type="protein sequence ID" value="RJF94579.1"/>
    <property type="molecule type" value="Genomic_DNA"/>
</dbReference>
<dbReference type="InterPro" id="IPR008767">
    <property type="entry name" value="Phage_SPP1_head-tail_adaptor"/>
</dbReference>
<gene>
    <name evidence="1" type="ORF">D3874_01710</name>
</gene>
<proteinExistence type="predicted"/>
<protein>
    <submittedName>
        <fullName evidence="1">Head-tail adaptor protein</fullName>
    </submittedName>
</protein>
<reference evidence="1 2" key="1">
    <citation type="submission" date="2018-09" db="EMBL/GenBank/DDBJ databases">
        <authorList>
            <person name="Zhu H."/>
        </authorList>
    </citation>
    <scope>NUCLEOTIDE SEQUENCE [LARGE SCALE GENOMIC DNA]</scope>
    <source>
        <strain evidence="1 2">K1W22B-8</strain>
    </source>
</reference>
<evidence type="ECO:0000313" key="1">
    <source>
        <dbReference type="EMBL" id="RJF94579.1"/>
    </source>
</evidence>
<sequence length="117" mass="12593">MGALPAGAPVIGQLRERVRFERPAIGADGAGGGALAWLPVDANPTVWARVEAAAGTEPVEAQAREGHVTWRVTLRRRDDITADWRLVWRGAVFDILGVLPDERRAYVTILARSGGAQ</sequence>
<comment type="caution">
    <text evidence="1">The sequence shown here is derived from an EMBL/GenBank/DDBJ whole genome shotgun (WGS) entry which is preliminary data.</text>
</comment>
<dbReference type="Pfam" id="PF05521">
    <property type="entry name" value="Phage_HCP"/>
    <property type="match status" value="1"/>
</dbReference>
<name>A0A418WTU7_9PROT</name>
<accession>A0A418WTU7</accession>
<dbReference type="Proteomes" id="UP000284605">
    <property type="component" value="Unassembled WGS sequence"/>
</dbReference>
<dbReference type="Gene3D" id="2.40.10.270">
    <property type="entry name" value="Bacteriophage SPP1 head-tail adaptor protein"/>
    <property type="match status" value="1"/>
</dbReference>
<keyword evidence="2" id="KW-1185">Reference proteome</keyword>
<dbReference type="AlphaFoldDB" id="A0A418WTU7"/>
<dbReference type="InterPro" id="IPR038666">
    <property type="entry name" value="SSP1_head-tail_sf"/>
</dbReference>
<dbReference type="NCBIfam" id="TIGR01563">
    <property type="entry name" value="gp16_SPP1"/>
    <property type="match status" value="1"/>
</dbReference>